<proteinExistence type="predicted"/>
<sequence>MLIRFLNVSFESTRVILKELNLLGIQKCHEWVLTITFFYEELPDLEKEAKEFALSKACSKKFSFDFQSLANFIEKRFRLMCPDNDLSEDEIVRPFFGVHEREDVVFARKELLQYLLDSKDFYYCPHYENGILKWMEPSFVSRRINFQRSFHNHSIEIIVDNARTHTTKVYDPKLFNKFPGTNCVYQEIKWEENNHQKSPSYFDESGIYKGLIRICKELNLIESNVNSKEISLEKLREIILMHPAFEVDCTYLERLASSNDHKVLFFRIFIVN</sequence>
<name>A0A814PK85_9BILA</name>
<comment type="caution">
    <text evidence="1">The sequence shown here is derived from an EMBL/GenBank/DDBJ whole genome shotgun (WGS) entry which is preliminary data.</text>
</comment>
<evidence type="ECO:0000313" key="2">
    <source>
        <dbReference type="Proteomes" id="UP000663879"/>
    </source>
</evidence>
<accession>A0A814PK85</accession>
<organism evidence="1 2">
    <name type="scientific">Brachionus calyciflorus</name>
    <dbReference type="NCBI Taxonomy" id="104777"/>
    <lineage>
        <taxon>Eukaryota</taxon>
        <taxon>Metazoa</taxon>
        <taxon>Spiralia</taxon>
        <taxon>Gnathifera</taxon>
        <taxon>Rotifera</taxon>
        <taxon>Eurotatoria</taxon>
        <taxon>Monogononta</taxon>
        <taxon>Pseudotrocha</taxon>
        <taxon>Ploima</taxon>
        <taxon>Brachionidae</taxon>
        <taxon>Brachionus</taxon>
    </lineage>
</organism>
<evidence type="ECO:0000313" key="1">
    <source>
        <dbReference type="EMBL" id="CAF1107163.1"/>
    </source>
</evidence>
<protein>
    <submittedName>
        <fullName evidence="1">Uncharacterized protein</fullName>
    </submittedName>
</protein>
<reference evidence="1" key="1">
    <citation type="submission" date="2021-02" db="EMBL/GenBank/DDBJ databases">
        <authorList>
            <person name="Nowell W R."/>
        </authorList>
    </citation>
    <scope>NUCLEOTIDE SEQUENCE</scope>
    <source>
        <strain evidence="1">Ploen Becks lab</strain>
    </source>
</reference>
<keyword evidence="2" id="KW-1185">Reference proteome</keyword>
<dbReference type="OrthoDB" id="10016885at2759"/>
<dbReference type="EMBL" id="CAJNOC010007923">
    <property type="protein sequence ID" value="CAF1107163.1"/>
    <property type="molecule type" value="Genomic_DNA"/>
</dbReference>
<dbReference type="Proteomes" id="UP000663879">
    <property type="component" value="Unassembled WGS sequence"/>
</dbReference>
<dbReference type="AlphaFoldDB" id="A0A814PK85"/>
<gene>
    <name evidence="1" type="ORF">OXX778_LOCUS21446</name>
</gene>